<evidence type="ECO:0000313" key="3">
    <source>
        <dbReference type="EMBL" id="KJX95706.1"/>
    </source>
</evidence>
<dbReference type="STRING" id="1047168.A0A0F4GE50"/>
<feature type="chain" id="PRO_5002468376" description="6-phosphogluconate dehydrogenase NADP-binding domain-containing protein" evidence="1">
    <location>
        <begin position="20"/>
        <end position="231"/>
    </location>
</feature>
<dbReference type="InterPro" id="IPR006115">
    <property type="entry name" value="6PGDH_NADP-bd"/>
</dbReference>
<dbReference type="SUPFAM" id="SSF51735">
    <property type="entry name" value="NAD(P)-binding Rossmann-fold domains"/>
    <property type="match status" value="1"/>
</dbReference>
<evidence type="ECO:0000256" key="1">
    <source>
        <dbReference type="SAM" id="SignalP"/>
    </source>
</evidence>
<protein>
    <recommendedName>
        <fullName evidence="2">6-phosphogluconate dehydrogenase NADP-binding domain-containing protein</fullName>
    </recommendedName>
</protein>
<keyword evidence="4" id="KW-1185">Reference proteome</keyword>
<gene>
    <name evidence="3" type="ORF">TI39_contig1257g00001</name>
</gene>
<dbReference type="AlphaFoldDB" id="A0A0F4GE50"/>
<reference evidence="3 4" key="1">
    <citation type="submission" date="2015-03" db="EMBL/GenBank/DDBJ databases">
        <title>RNA-seq based gene annotation and comparative genomics of four Zymoseptoria species reveal species-specific pathogenicity related genes and transposable element activity.</title>
        <authorList>
            <person name="Grandaubert J."/>
            <person name="Bhattacharyya A."/>
            <person name="Stukenbrock E.H."/>
        </authorList>
    </citation>
    <scope>NUCLEOTIDE SEQUENCE [LARGE SCALE GENOMIC DNA]</scope>
    <source>
        <strain evidence="3 4">Zb18110</strain>
    </source>
</reference>
<organism evidence="3 4">
    <name type="scientific">Zymoseptoria brevis</name>
    <dbReference type="NCBI Taxonomy" id="1047168"/>
    <lineage>
        <taxon>Eukaryota</taxon>
        <taxon>Fungi</taxon>
        <taxon>Dikarya</taxon>
        <taxon>Ascomycota</taxon>
        <taxon>Pezizomycotina</taxon>
        <taxon>Dothideomycetes</taxon>
        <taxon>Dothideomycetidae</taxon>
        <taxon>Mycosphaerellales</taxon>
        <taxon>Mycosphaerellaceae</taxon>
        <taxon>Zymoseptoria</taxon>
    </lineage>
</organism>
<dbReference type="Gene3D" id="3.40.50.720">
    <property type="entry name" value="NAD(P)-binding Rossmann-like Domain"/>
    <property type="match status" value="1"/>
</dbReference>
<proteinExistence type="predicted"/>
<dbReference type="EMBL" id="LAFY01001245">
    <property type="protein sequence ID" value="KJX95706.1"/>
    <property type="molecule type" value="Genomic_DNA"/>
</dbReference>
<name>A0A0F4GE50_9PEZI</name>
<keyword evidence="1" id="KW-0732">Signal</keyword>
<evidence type="ECO:0000313" key="4">
    <source>
        <dbReference type="Proteomes" id="UP000033647"/>
    </source>
</evidence>
<dbReference type="Pfam" id="PF03446">
    <property type="entry name" value="NAD_binding_2"/>
    <property type="match status" value="1"/>
</dbReference>
<sequence length="231" mass="24484">MPSIVTALLTLALPLTTLALPSALGDGSKAPTVTVAVEATWDQSGKPCNQSYVFNFNYPLNLNGLKDVQALYLENTEGLEGKVVCKPHWTDKKGNSVVGLFLTKTTPSRLLDIAGGSEYQKGSDLRLKFHDANPDLPARAAASWLNTTTADTSSPSKTFATCDLLITMLPNGHIVRDVLLGKDDIPGFAAGLRLGTVVIDTSSSSPYHTQALGKDLAELGLVLVDSSITQT</sequence>
<dbReference type="Proteomes" id="UP000033647">
    <property type="component" value="Unassembled WGS sequence"/>
</dbReference>
<evidence type="ECO:0000259" key="2">
    <source>
        <dbReference type="Pfam" id="PF03446"/>
    </source>
</evidence>
<accession>A0A0F4GE50</accession>
<dbReference type="OrthoDB" id="21615at2759"/>
<dbReference type="InterPro" id="IPR036291">
    <property type="entry name" value="NAD(P)-bd_dom_sf"/>
</dbReference>
<feature type="signal peptide" evidence="1">
    <location>
        <begin position="1"/>
        <end position="19"/>
    </location>
</feature>
<feature type="domain" description="6-phosphogluconate dehydrogenase NADP-binding" evidence="2">
    <location>
        <begin position="140"/>
        <end position="227"/>
    </location>
</feature>
<dbReference type="GO" id="GO:0050661">
    <property type="term" value="F:NADP binding"/>
    <property type="evidence" value="ECO:0007669"/>
    <property type="project" value="InterPro"/>
</dbReference>
<comment type="caution">
    <text evidence="3">The sequence shown here is derived from an EMBL/GenBank/DDBJ whole genome shotgun (WGS) entry which is preliminary data.</text>
</comment>